<comment type="cofactor">
    <cofactor evidence="1">
        <name>Mg(2+)</name>
        <dbReference type="ChEBI" id="CHEBI:18420"/>
    </cofactor>
</comment>
<organism evidence="5 6">
    <name type="scientific">Acinetobacter phage Ab_SZ3</name>
    <dbReference type="NCBI Taxonomy" id="2781361"/>
    <lineage>
        <taxon>Viruses</taxon>
        <taxon>Duplodnaviria</taxon>
        <taxon>Heunggongvirae</taxon>
        <taxon>Uroviricota</taxon>
        <taxon>Caudoviricetes</taxon>
        <taxon>Lokivirus</taxon>
        <taxon>Lokivirus IMEAB3</taxon>
    </lineage>
</organism>
<dbReference type="InterPro" id="IPR014883">
    <property type="entry name" value="VRR_NUC"/>
</dbReference>
<sequence>MAKREKLWYNPDDGIWIAQTAIPSLGVWQDVSASYKHQVYAALDGHFMGSNPQPDDLCKKDSEHGHQTALFSWAALLNNVGISADLSKMFAIPNGGKRDAATAANLVAEGVRKGVPDTFLPVPVVVTYRNQNQLQAVFGDTVLTNNVLSGLFIEMKKPKGGRESEEQKARIAQLRRDGYAVKTCKTWREARDVIVCYLSLHEKIKEHIEQKEKELLTRV</sequence>
<dbReference type="EMBL" id="MW151244">
    <property type="protein sequence ID" value="QPB10396.1"/>
    <property type="molecule type" value="Genomic_DNA"/>
</dbReference>
<evidence type="ECO:0000256" key="1">
    <source>
        <dbReference type="ARBA" id="ARBA00001946"/>
    </source>
</evidence>
<name>A0A873WPP9_9CAUD</name>
<dbReference type="InterPro" id="IPR011856">
    <property type="entry name" value="tRNA_endonuc-like_dom_sf"/>
</dbReference>
<evidence type="ECO:0000259" key="4">
    <source>
        <dbReference type="Pfam" id="PF08774"/>
    </source>
</evidence>
<feature type="domain" description="VRR-NUC" evidence="4">
    <location>
        <begin position="109"/>
        <end position="185"/>
    </location>
</feature>
<proteinExistence type="predicted"/>
<reference evidence="5" key="1">
    <citation type="submission" date="2020-10" db="EMBL/GenBank/DDBJ databases">
        <title>Clinical experience of personalized bacteriophage therapy in a case of hospital-acquired pneumonia with carbapenem-resistant Acinetobacter baumannii.</title>
        <authorList>
            <person name="Tan X."/>
            <person name="Ma Y."/>
        </authorList>
    </citation>
    <scope>NUCLEOTIDE SEQUENCE</scope>
</reference>
<keyword evidence="5" id="KW-0255">Endonuclease</keyword>
<gene>
    <name evidence="5" type="ORF">AbSZ3_31</name>
</gene>
<evidence type="ECO:0000256" key="3">
    <source>
        <dbReference type="ARBA" id="ARBA00022801"/>
    </source>
</evidence>
<keyword evidence="2" id="KW-0540">Nuclease</keyword>
<evidence type="ECO:0000313" key="5">
    <source>
        <dbReference type="EMBL" id="QPB10396.1"/>
    </source>
</evidence>
<evidence type="ECO:0000256" key="2">
    <source>
        <dbReference type="ARBA" id="ARBA00022722"/>
    </source>
</evidence>
<dbReference type="GO" id="GO:0003676">
    <property type="term" value="F:nucleic acid binding"/>
    <property type="evidence" value="ECO:0007669"/>
    <property type="project" value="InterPro"/>
</dbReference>
<dbReference type="GO" id="GO:0016788">
    <property type="term" value="F:hydrolase activity, acting on ester bonds"/>
    <property type="evidence" value="ECO:0007669"/>
    <property type="project" value="InterPro"/>
</dbReference>
<dbReference type="Proteomes" id="UP000663632">
    <property type="component" value="Segment"/>
</dbReference>
<keyword evidence="3" id="KW-0378">Hydrolase</keyword>
<evidence type="ECO:0000313" key="6">
    <source>
        <dbReference type="Proteomes" id="UP000663632"/>
    </source>
</evidence>
<protein>
    <submittedName>
        <fullName evidence="5">Putative endonuclease</fullName>
    </submittedName>
</protein>
<dbReference type="GO" id="GO:0004519">
    <property type="term" value="F:endonuclease activity"/>
    <property type="evidence" value="ECO:0007669"/>
    <property type="project" value="UniProtKB-KW"/>
</dbReference>
<dbReference type="Pfam" id="PF08774">
    <property type="entry name" value="VRR_NUC"/>
    <property type="match status" value="1"/>
</dbReference>
<dbReference type="Gene3D" id="3.40.1350.10">
    <property type="match status" value="1"/>
</dbReference>
<accession>A0A873WPP9</accession>